<organism evidence="16 17">
    <name type="scientific">Strigamia maritima</name>
    <name type="common">European centipede</name>
    <name type="synonym">Geophilus maritimus</name>
    <dbReference type="NCBI Taxonomy" id="126957"/>
    <lineage>
        <taxon>Eukaryota</taxon>
        <taxon>Metazoa</taxon>
        <taxon>Ecdysozoa</taxon>
        <taxon>Arthropoda</taxon>
        <taxon>Myriapoda</taxon>
        <taxon>Chilopoda</taxon>
        <taxon>Pleurostigmophora</taxon>
        <taxon>Geophilomorpha</taxon>
        <taxon>Linotaeniidae</taxon>
        <taxon>Strigamia</taxon>
    </lineage>
</organism>
<dbReference type="GO" id="GO:0006809">
    <property type="term" value="P:nitric oxide biosynthetic process"/>
    <property type="evidence" value="ECO:0007669"/>
    <property type="project" value="InterPro"/>
</dbReference>
<dbReference type="GO" id="GO:0010181">
    <property type="term" value="F:FMN binding"/>
    <property type="evidence" value="ECO:0007669"/>
    <property type="project" value="InterPro"/>
</dbReference>
<dbReference type="InterPro" id="IPR001709">
    <property type="entry name" value="Flavoprot_Pyr_Nucl_cyt_Rdtase"/>
</dbReference>
<keyword evidence="5 12" id="KW-0288">FMN</keyword>
<dbReference type="Gene3D" id="3.90.440.10">
    <property type="entry name" value="Nitric Oxide Synthase,Heme Domain,Chain A domain 2"/>
    <property type="match status" value="1"/>
</dbReference>
<name>T1IV07_STRMM</name>
<comment type="cofactor">
    <cofactor evidence="12">
        <name>FMN</name>
        <dbReference type="ChEBI" id="CHEBI:58210"/>
    </cofactor>
    <text evidence="12">Binds 1 FMN.</text>
</comment>
<evidence type="ECO:0000259" key="14">
    <source>
        <dbReference type="PROSITE" id="PS50902"/>
    </source>
</evidence>
<accession>T1IV07</accession>
<evidence type="ECO:0000256" key="13">
    <source>
        <dbReference type="SAM" id="MobiDB-lite"/>
    </source>
</evidence>
<dbReference type="Gene3D" id="3.90.1230.10">
    <property type="entry name" value="Nitric Oxide Synthase, Chain A, domain 3"/>
    <property type="match status" value="1"/>
</dbReference>
<dbReference type="GO" id="GO:0050660">
    <property type="term" value="F:flavin adenine dinucleotide binding"/>
    <property type="evidence" value="ECO:0007669"/>
    <property type="project" value="InterPro"/>
</dbReference>
<evidence type="ECO:0000256" key="4">
    <source>
        <dbReference type="ARBA" id="ARBA00022630"/>
    </source>
</evidence>
<dbReference type="SUPFAM" id="SSF52218">
    <property type="entry name" value="Flavoproteins"/>
    <property type="match status" value="1"/>
</dbReference>
<keyword evidence="7 12" id="KW-0274">FAD</keyword>
<dbReference type="PIRSF" id="PIRSF000333">
    <property type="entry name" value="NOS"/>
    <property type="match status" value="1"/>
</dbReference>
<keyword evidence="17" id="KW-1185">Reference proteome</keyword>
<feature type="domain" description="Flavodoxin-like" evidence="14">
    <location>
        <begin position="467"/>
        <end position="619"/>
    </location>
</feature>
<dbReference type="InterPro" id="IPR004030">
    <property type="entry name" value="NOS_N"/>
</dbReference>
<keyword evidence="9 12" id="KW-0112">Calmodulin-binding</keyword>
<dbReference type="Gene3D" id="2.40.30.10">
    <property type="entry name" value="Translation factors"/>
    <property type="match status" value="1"/>
</dbReference>
<dbReference type="GO" id="GO:0050661">
    <property type="term" value="F:NADP binding"/>
    <property type="evidence" value="ECO:0007669"/>
    <property type="project" value="InterPro"/>
</dbReference>
<feature type="domain" description="FAD-binding FR-type" evidence="15">
    <location>
        <begin position="675"/>
        <end position="909"/>
    </location>
</feature>
<keyword evidence="11 12" id="KW-0408">Iron</keyword>
<comment type="cofactor">
    <cofactor evidence="1 12">
        <name>heme b</name>
        <dbReference type="ChEBI" id="CHEBI:60344"/>
    </cofactor>
</comment>
<dbReference type="PhylomeDB" id="T1IV07"/>
<dbReference type="InterPro" id="IPR044940">
    <property type="entry name" value="NOS_dom_2"/>
</dbReference>
<proteinExistence type="inferred from homology"/>
<dbReference type="SUPFAM" id="SSF56512">
    <property type="entry name" value="Nitric oxide (NO) synthase oxygenase domain"/>
    <property type="match status" value="1"/>
</dbReference>
<dbReference type="InterPro" id="IPR003097">
    <property type="entry name" value="CysJ-like_FAD-binding"/>
</dbReference>
<evidence type="ECO:0000256" key="5">
    <source>
        <dbReference type="ARBA" id="ARBA00022643"/>
    </source>
</evidence>
<evidence type="ECO:0000256" key="12">
    <source>
        <dbReference type="PIRNR" id="PIRNR000333"/>
    </source>
</evidence>
<reference evidence="17" key="1">
    <citation type="submission" date="2011-05" db="EMBL/GenBank/DDBJ databases">
        <authorList>
            <person name="Richards S.R."/>
            <person name="Qu J."/>
            <person name="Jiang H."/>
            <person name="Jhangiani S.N."/>
            <person name="Agravi P."/>
            <person name="Goodspeed R."/>
            <person name="Gross S."/>
            <person name="Mandapat C."/>
            <person name="Jackson L."/>
            <person name="Mathew T."/>
            <person name="Pu L."/>
            <person name="Thornton R."/>
            <person name="Saada N."/>
            <person name="Wilczek-Boney K.B."/>
            <person name="Lee S."/>
            <person name="Kovar C."/>
            <person name="Wu Y."/>
            <person name="Scherer S.E."/>
            <person name="Worley K.C."/>
            <person name="Muzny D.M."/>
            <person name="Gibbs R."/>
        </authorList>
    </citation>
    <scope>NUCLEOTIDE SEQUENCE</scope>
    <source>
        <strain evidence="17">Brora</strain>
    </source>
</reference>
<keyword evidence="3 12" id="KW-0349">Heme</keyword>
<dbReference type="GO" id="GO:0005516">
    <property type="term" value="F:calmodulin binding"/>
    <property type="evidence" value="ECO:0007669"/>
    <property type="project" value="UniProtKB-KW"/>
</dbReference>
<dbReference type="InterPro" id="IPR001094">
    <property type="entry name" value="Flavdoxin-like"/>
</dbReference>
<evidence type="ECO:0000256" key="8">
    <source>
        <dbReference type="ARBA" id="ARBA00022857"/>
    </source>
</evidence>
<reference evidence="16" key="2">
    <citation type="submission" date="2015-02" db="UniProtKB">
        <authorList>
            <consortium name="EnsemblMetazoa"/>
        </authorList>
    </citation>
    <scope>IDENTIFICATION</scope>
</reference>
<dbReference type="EC" id="1.14.13.39" evidence="12"/>
<dbReference type="InterPro" id="IPR023173">
    <property type="entry name" value="NADPH_Cyt_P450_Rdtase_alpha"/>
</dbReference>
<dbReference type="Pfam" id="PF00667">
    <property type="entry name" value="FAD_binding_1"/>
    <property type="match status" value="1"/>
</dbReference>
<keyword evidence="6 12" id="KW-0479">Metal-binding</keyword>
<sequence>MTVITEGKNRLQQSGDRQSQQEKMVERRSAIAVKNISTKKIHDDTLHFKGKLPCCNQGLCLTAHKEQISLGTDQVDKEEVVQFLDEFYASINKKNTIEQEGRVQKVLESVNILNDYDLMPEELEFGARLAWRNAPTSLVRYDWENLQVLDQRHVRSALGTFTALCDHLKRTNNGGKIKSIVSVFPSDGCRVWNRSLVSYAAYRREDNTVIGNPDNLYLTQLCERLGWQGTGSLNDLLPIVVNESGRDPEMFDLPKELVLEVPLRHPKHACFEQLNIKWPAWTSRADQFLKIGGLQFPAAPLSHVQVSSDVADQMLINDPTLLKKVAEGLNLDTSVASTLWKEIALIELNSAILHSFRTAGVSILDHHSASDLFLSFFNKEQKLRGGCPGDWRKLVPTISSSILLIYHQEMLSYNLTPAFGSAAEAWKTHKWQNKPVDANGRAVKLSFRSVARCIRWLVRPTLKRSRVTVLYASETGRSESFAEKLATMFGSTFRAELKCMHDYDLSLLGQKEQLLLVVTSTFGNGGSPENGKKFFSRLKKVCSSLDGNNNNSMCAKEIQNLKFAVFGLGSSAYPDFCQFGYFCHDSLVKLGSEAILPVTTADELKGQDKAFIEWTRKLFPATCTAFGIDIGDKDAFTSSLESDLEWKAENRRLTAVNPNSAVKDVCTALSKIHNRPINLSDLLDREDLQAYRSSRKTTFVKLSSTLRHEPGDHVAIFPTNSKRLVRDLLARLNMLKDADSTFQIEKKVQDGWQPVNRIPACSLTMAFTNFLDISCCPDQQFLEELCKFTSDEADLKKLQLLATDEKEHDKWRNDKLPNLLDVLNEFPSLKPDCTFLLERLSILQPRLYSISNSLAFAPNEIHLTVGVVITSSKDGTHSNSGLCSNFLNDLPMGSKIPYFVRQAAHFHLPTNPSTPVMMIGAGTGVAPFRGFWQQRQIEKQKSNGKRVFGELMLYFGCRHPAADHLFYDETQLLFQRGVLSSIESAYSRWNTSHKIYVQNLLSRDGDQVLKHIRNGGHIYICGDAVMAADVRSVLEKILKTRSSITMQELKESERIHEDIFINVGKRSL</sequence>
<dbReference type="PANTHER" id="PTHR43410">
    <property type="entry name" value="NITRIC OXIDE SYNTHASE OXYGENASE"/>
    <property type="match status" value="1"/>
</dbReference>
<dbReference type="PROSITE" id="PS51384">
    <property type="entry name" value="FAD_FR"/>
    <property type="match status" value="1"/>
</dbReference>
<dbReference type="Proteomes" id="UP000014500">
    <property type="component" value="Unassembled WGS sequence"/>
</dbReference>
<dbReference type="InterPro" id="IPR044943">
    <property type="entry name" value="NOS_dom_1"/>
</dbReference>
<feature type="region of interest" description="Disordered" evidence="13">
    <location>
        <begin position="1"/>
        <end position="24"/>
    </location>
</feature>
<dbReference type="Gene3D" id="3.40.50.80">
    <property type="entry name" value="Nucleotide-binding domain of ferredoxin-NADP reductase (FNR) module"/>
    <property type="match status" value="1"/>
</dbReference>
<dbReference type="PRINTS" id="PR00371">
    <property type="entry name" value="FPNCR"/>
</dbReference>
<evidence type="ECO:0000256" key="7">
    <source>
        <dbReference type="ARBA" id="ARBA00022827"/>
    </source>
</evidence>
<evidence type="ECO:0000313" key="17">
    <source>
        <dbReference type="Proteomes" id="UP000014500"/>
    </source>
</evidence>
<dbReference type="InterPro" id="IPR008254">
    <property type="entry name" value="Flavodoxin/NO_synth"/>
</dbReference>
<dbReference type="EnsemblMetazoa" id="SMAR004994-RA">
    <property type="protein sequence ID" value="SMAR004994-PA"/>
    <property type="gene ID" value="SMAR004994"/>
</dbReference>
<evidence type="ECO:0000256" key="6">
    <source>
        <dbReference type="ARBA" id="ARBA00022723"/>
    </source>
</evidence>
<dbReference type="Gene3D" id="3.40.50.360">
    <property type="match status" value="1"/>
</dbReference>
<dbReference type="InterPro" id="IPR017938">
    <property type="entry name" value="Riboflavin_synthase-like_b-brl"/>
</dbReference>
<dbReference type="STRING" id="126957.T1IV07"/>
<protein>
    <recommendedName>
        <fullName evidence="12">Nitric oxide synthase</fullName>
        <ecNumber evidence="12">1.14.13.39</ecNumber>
    </recommendedName>
</protein>
<dbReference type="InterPro" id="IPR012144">
    <property type="entry name" value="NOS_euk"/>
</dbReference>
<dbReference type="Gene3D" id="3.90.340.10">
    <property type="entry name" value="Nitric Oxide Synthase, Chain A, domain 1"/>
    <property type="match status" value="1"/>
</dbReference>
<dbReference type="HOGENOM" id="CLU_001570_16_0_1"/>
<keyword evidence="4" id="KW-0285">Flavoprotein</keyword>
<keyword evidence="10 12" id="KW-0560">Oxidoreductase</keyword>
<comment type="similarity">
    <text evidence="2 12">Belongs to the NOS family.</text>
</comment>
<evidence type="ECO:0000256" key="11">
    <source>
        <dbReference type="ARBA" id="ARBA00023004"/>
    </source>
</evidence>
<evidence type="ECO:0000256" key="3">
    <source>
        <dbReference type="ARBA" id="ARBA00022617"/>
    </source>
</evidence>
<dbReference type="Pfam" id="PF00258">
    <property type="entry name" value="Flavodoxin_1"/>
    <property type="match status" value="1"/>
</dbReference>
<dbReference type="PRINTS" id="PR00369">
    <property type="entry name" value="FLAVODOXIN"/>
</dbReference>
<comment type="catalytic activity">
    <reaction evidence="12">
        <text>2 L-arginine + 3 NADPH + 4 O2 + H(+) = 2 L-citrulline + 2 nitric oxide + 3 NADP(+) + 4 H2O</text>
        <dbReference type="Rhea" id="RHEA:19897"/>
        <dbReference type="ChEBI" id="CHEBI:15377"/>
        <dbReference type="ChEBI" id="CHEBI:15378"/>
        <dbReference type="ChEBI" id="CHEBI:15379"/>
        <dbReference type="ChEBI" id="CHEBI:16480"/>
        <dbReference type="ChEBI" id="CHEBI:32682"/>
        <dbReference type="ChEBI" id="CHEBI:57743"/>
        <dbReference type="ChEBI" id="CHEBI:57783"/>
        <dbReference type="ChEBI" id="CHEBI:58349"/>
        <dbReference type="EC" id="1.14.13.39"/>
    </reaction>
</comment>
<comment type="function">
    <text evidence="12">Produces nitric oxide (NO) which is a messenger molecule with diverse functions.</text>
</comment>
<dbReference type="InterPro" id="IPR036119">
    <property type="entry name" value="NOS_N_sf"/>
</dbReference>
<dbReference type="InterPro" id="IPR044944">
    <property type="entry name" value="NOS_dom_3"/>
</dbReference>
<dbReference type="InterPro" id="IPR039261">
    <property type="entry name" value="FNR_nucleotide-bd"/>
</dbReference>
<evidence type="ECO:0000256" key="1">
    <source>
        <dbReference type="ARBA" id="ARBA00001970"/>
    </source>
</evidence>
<dbReference type="SUPFAM" id="SSF63380">
    <property type="entry name" value="Riboflavin synthase domain-like"/>
    <property type="match status" value="1"/>
</dbReference>
<dbReference type="SUPFAM" id="SSF52343">
    <property type="entry name" value="Ferredoxin reductase-like, C-terminal NADP-linked domain"/>
    <property type="match status" value="1"/>
</dbReference>
<dbReference type="Gene3D" id="1.20.990.10">
    <property type="entry name" value="NADPH-cytochrome p450 Reductase, Chain A, domain 3"/>
    <property type="match status" value="1"/>
</dbReference>
<dbReference type="FunFam" id="3.40.50.360:FF:000019">
    <property type="entry name" value="Nitric oxide synthase"/>
    <property type="match status" value="1"/>
</dbReference>
<dbReference type="Pfam" id="PF02898">
    <property type="entry name" value="NO_synthase"/>
    <property type="match status" value="1"/>
</dbReference>
<dbReference type="eggNOG" id="KOG1158">
    <property type="taxonomic scope" value="Eukaryota"/>
</dbReference>
<dbReference type="FunFam" id="1.20.990.10:FF:000002">
    <property type="entry name" value="Nitric oxide synthase"/>
    <property type="match status" value="1"/>
</dbReference>
<dbReference type="PROSITE" id="PS50902">
    <property type="entry name" value="FLAVODOXIN_LIKE"/>
    <property type="match status" value="1"/>
</dbReference>
<dbReference type="InterPro" id="IPR029039">
    <property type="entry name" value="Flavoprotein-like_sf"/>
</dbReference>
<dbReference type="Pfam" id="PF00175">
    <property type="entry name" value="NAD_binding_1"/>
    <property type="match status" value="1"/>
</dbReference>
<dbReference type="GO" id="GO:0020037">
    <property type="term" value="F:heme binding"/>
    <property type="evidence" value="ECO:0007669"/>
    <property type="project" value="InterPro"/>
</dbReference>
<dbReference type="PANTHER" id="PTHR43410:SF1">
    <property type="entry name" value="NITRIC OXIDE SYNTHASE"/>
    <property type="match status" value="1"/>
</dbReference>
<evidence type="ECO:0000256" key="9">
    <source>
        <dbReference type="ARBA" id="ARBA00022860"/>
    </source>
</evidence>
<dbReference type="InterPro" id="IPR017927">
    <property type="entry name" value="FAD-bd_FR_type"/>
</dbReference>
<dbReference type="EMBL" id="JH431569">
    <property type="status" value="NOT_ANNOTATED_CDS"/>
    <property type="molecule type" value="Genomic_DNA"/>
</dbReference>
<evidence type="ECO:0000256" key="2">
    <source>
        <dbReference type="ARBA" id="ARBA00006267"/>
    </source>
</evidence>
<dbReference type="InterPro" id="IPR050607">
    <property type="entry name" value="NOS"/>
</dbReference>
<dbReference type="InterPro" id="IPR001433">
    <property type="entry name" value="OxRdtase_FAD/NAD-bd"/>
</dbReference>
<evidence type="ECO:0000256" key="10">
    <source>
        <dbReference type="ARBA" id="ARBA00023002"/>
    </source>
</evidence>
<dbReference type="GO" id="GO:0004517">
    <property type="term" value="F:nitric-oxide synthase activity"/>
    <property type="evidence" value="ECO:0007669"/>
    <property type="project" value="UniProtKB-EC"/>
</dbReference>
<keyword evidence="8 12" id="KW-0521">NADP</keyword>
<dbReference type="GO" id="GO:0046872">
    <property type="term" value="F:metal ion binding"/>
    <property type="evidence" value="ECO:0007669"/>
    <property type="project" value="UniProtKB-KW"/>
</dbReference>
<dbReference type="AlphaFoldDB" id="T1IV07"/>
<evidence type="ECO:0000259" key="15">
    <source>
        <dbReference type="PROSITE" id="PS51384"/>
    </source>
</evidence>
<comment type="cofactor">
    <cofactor evidence="12">
        <name>FAD</name>
        <dbReference type="ChEBI" id="CHEBI:57692"/>
    </cofactor>
    <text evidence="12">Binds 1 FAD.</text>
</comment>
<evidence type="ECO:0000313" key="16">
    <source>
        <dbReference type="EnsemblMetazoa" id="SMAR004994-PA"/>
    </source>
</evidence>